<evidence type="ECO:0000256" key="1">
    <source>
        <dbReference type="SAM" id="Phobius"/>
    </source>
</evidence>
<name>A0ABT0EI47_9PSED</name>
<dbReference type="Proteomes" id="UP001317085">
    <property type="component" value="Unassembled WGS sequence"/>
</dbReference>
<keyword evidence="1" id="KW-1133">Transmembrane helix</keyword>
<keyword evidence="3" id="KW-1185">Reference proteome</keyword>
<feature type="transmembrane region" description="Helical" evidence="1">
    <location>
        <begin position="93"/>
        <end position="114"/>
    </location>
</feature>
<feature type="transmembrane region" description="Helical" evidence="1">
    <location>
        <begin position="12"/>
        <end position="36"/>
    </location>
</feature>
<evidence type="ECO:0000313" key="3">
    <source>
        <dbReference type="Proteomes" id="UP001317085"/>
    </source>
</evidence>
<feature type="transmembrane region" description="Helical" evidence="1">
    <location>
        <begin position="126"/>
        <end position="148"/>
    </location>
</feature>
<comment type="caution">
    <text evidence="2">The sequence shown here is derived from an EMBL/GenBank/DDBJ whole genome shotgun (WGS) entry which is preliminary data.</text>
</comment>
<dbReference type="RefSeq" id="WP_247401803.1">
    <property type="nucleotide sequence ID" value="NZ_JAKNRV010000115.1"/>
</dbReference>
<sequence>MNVKTFPAMKVFFMFLLCPFFAGLIIGPIFLIIMFVDLFSDARLLGQVRGGEAFSILLTAPILGEIIFFIPSLVFASCITLLRPANNFKICRIISICGGAIASLWMFMADYYLLRNSSGYSFLDSYVPVSIAFVVGLLVTGGIAYWTLPKNSHK</sequence>
<protein>
    <submittedName>
        <fullName evidence="2">Uncharacterized protein</fullName>
    </submittedName>
</protein>
<organism evidence="2 3">
    <name type="scientific">Pseudomonas emilianonis</name>
    <dbReference type="NCBI Taxonomy" id="2915812"/>
    <lineage>
        <taxon>Bacteria</taxon>
        <taxon>Pseudomonadati</taxon>
        <taxon>Pseudomonadota</taxon>
        <taxon>Gammaproteobacteria</taxon>
        <taxon>Pseudomonadales</taxon>
        <taxon>Pseudomonadaceae</taxon>
        <taxon>Pseudomonas</taxon>
    </lineage>
</organism>
<accession>A0ABT0EI47</accession>
<feature type="transmembrane region" description="Helical" evidence="1">
    <location>
        <begin position="56"/>
        <end position="81"/>
    </location>
</feature>
<keyword evidence="1" id="KW-0472">Membrane</keyword>
<reference evidence="2 3" key="1">
    <citation type="submission" date="2022-02" db="EMBL/GenBank/DDBJ databases">
        <title>Comparative genomics of the first Antarctic Pseudomonas spp. capable of biotransforming 2,4,6-Trinitrotoluene.</title>
        <authorList>
            <person name="Cabrera M.A."/>
            <person name="Marquez S.L."/>
            <person name="Perez-Donoso J.M."/>
        </authorList>
    </citation>
    <scope>NUCLEOTIDE SEQUENCE [LARGE SCALE GENOMIC DNA]</scope>
    <source>
        <strain evidence="2 3">TNT11</strain>
    </source>
</reference>
<gene>
    <name evidence="2" type="ORF">L9Z73_13905</name>
</gene>
<proteinExistence type="predicted"/>
<dbReference type="EMBL" id="JAKNRV010000115">
    <property type="protein sequence ID" value="MCK1785403.1"/>
    <property type="molecule type" value="Genomic_DNA"/>
</dbReference>
<keyword evidence="1" id="KW-0812">Transmembrane</keyword>
<evidence type="ECO:0000313" key="2">
    <source>
        <dbReference type="EMBL" id="MCK1785403.1"/>
    </source>
</evidence>